<evidence type="ECO:0000313" key="10">
    <source>
        <dbReference type="EMBL" id="CAG00781.1"/>
    </source>
</evidence>
<comment type="similarity">
    <text evidence="1 7">Belongs to the GILT family.</text>
</comment>
<dbReference type="PANTHER" id="PTHR13234:SF45">
    <property type="entry name" value="GAMMA-INTERFERON-INDUCIBLE LYSOSOMAL THIOL REDUCTASE-LIKE"/>
    <property type="match status" value="1"/>
</dbReference>
<keyword evidence="7" id="KW-0560">Oxidoreductase</keyword>
<evidence type="ECO:0000256" key="3">
    <source>
        <dbReference type="ARBA" id="ARBA00022525"/>
    </source>
</evidence>
<dbReference type="Pfam" id="PF02199">
    <property type="entry name" value="SapA"/>
    <property type="match status" value="1"/>
</dbReference>
<accession>Q4SF01</accession>
<evidence type="ECO:0000256" key="6">
    <source>
        <dbReference type="ARBA" id="ARBA00023180"/>
    </source>
</evidence>
<dbReference type="InterPro" id="IPR004911">
    <property type="entry name" value="Interferon-induced_GILT"/>
</dbReference>
<gene>
    <name evidence="10" type="ORF">GSTENG00019315001</name>
</gene>
<comment type="function">
    <text evidence="7">Lysosomal thiol reductase that can reduce protein disulfide bonds. Facilitates the complete unfolding of proteins destined for lysosomal degradation. Plays an important role in antigen processing.</text>
</comment>
<keyword evidence="7" id="KW-0458">Lysosome</keyword>
<keyword evidence="5 7" id="KW-1015">Disulfide bond</keyword>
<dbReference type="EC" id="1.8.-.-" evidence="7"/>
<evidence type="ECO:0000256" key="8">
    <source>
        <dbReference type="SAM" id="SignalP"/>
    </source>
</evidence>
<protein>
    <recommendedName>
        <fullName evidence="7">Gamma-interferon-inducible lysosomal thiol reductase</fullName>
        <ecNumber evidence="7">1.8.-.-</ecNumber>
    </recommendedName>
    <alternativeName>
        <fullName evidence="7">Gamma-interferon-inducible protein IP-30</fullName>
    </alternativeName>
</protein>
<name>Q4SF01_TETNG</name>
<dbReference type="GO" id="GO:0005576">
    <property type="term" value="C:extracellular region"/>
    <property type="evidence" value="ECO:0007669"/>
    <property type="project" value="UniProtKB-SubCell"/>
</dbReference>
<evidence type="ECO:0000256" key="1">
    <source>
        <dbReference type="ARBA" id="ARBA00005679"/>
    </source>
</evidence>
<feature type="chain" id="PRO_5004243930" description="Gamma-interferon-inducible lysosomal thiol reductase" evidence="8">
    <location>
        <begin position="20"/>
        <end position="274"/>
    </location>
</feature>
<reference evidence="10" key="1">
    <citation type="journal article" date="2004" name="Nature">
        <title>Genome duplication in the teleost fish Tetraodon nigroviridis reveals the early vertebrate proto-karyotype.</title>
        <authorList>
            <person name="Jaillon O."/>
            <person name="Aury J.-M."/>
            <person name="Brunet F."/>
            <person name="Petit J.-L."/>
            <person name="Stange-Thomann N."/>
            <person name="Mauceli E."/>
            <person name="Bouneau L."/>
            <person name="Fischer C."/>
            <person name="Ozouf-Costaz C."/>
            <person name="Bernot A."/>
            <person name="Nicaud S."/>
            <person name="Jaffe D."/>
            <person name="Fisher S."/>
            <person name="Lutfalla G."/>
            <person name="Dossat C."/>
            <person name="Segurens B."/>
            <person name="Dasilva C."/>
            <person name="Salanoubat M."/>
            <person name="Levy M."/>
            <person name="Boudet N."/>
            <person name="Castellano S."/>
            <person name="Anthouard V."/>
            <person name="Jubin C."/>
            <person name="Castelli V."/>
            <person name="Katinka M."/>
            <person name="Vacherie B."/>
            <person name="Biemont C."/>
            <person name="Skalli Z."/>
            <person name="Cattolico L."/>
            <person name="Poulain J."/>
            <person name="De Berardinis V."/>
            <person name="Cruaud C."/>
            <person name="Duprat S."/>
            <person name="Brottier P."/>
            <person name="Coutanceau J.-P."/>
            <person name="Gouzy J."/>
            <person name="Parra G."/>
            <person name="Lardier G."/>
            <person name="Chapple C."/>
            <person name="McKernan K.J."/>
            <person name="McEwan P."/>
            <person name="Bosak S."/>
            <person name="Kellis M."/>
            <person name="Volff J.-N."/>
            <person name="Guigo R."/>
            <person name="Zody M.C."/>
            <person name="Mesirov J."/>
            <person name="Lindblad-Toh K."/>
            <person name="Birren B."/>
            <person name="Nusbaum C."/>
            <person name="Kahn D."/>
            <person name="Robinson-Rechavi M."/>
            <person name="Laudet V."/>
            <person name="Schachter V."/>
            <person name="Quetier F."/>
            <person name="Saurin W."/>
            <person name="Scarpelli C."/>
            <person name="Wincker P."/>
            <person name="Lander E.S."/>
            <person name="Weissenbach J."/>
            <person name="Roest Crollius H."/>
        </authorList>
    </citation>
    <scope>NUCLEOTIDE SEQUENCE [LARGE SCALE GENOMIC DNA]</scope>
</reference>
<evidence type="ECO:0000256" key="4">
    <source>
        <dbReference type="ARBA" id="ARBA00022729"/>
    </source>
</evidence>
<reference evidence="10" key="2">
    <citation type="submission" date="2004-02" db="EMBL/GenBank/DDBJ databases">
        <authorList>
            <consortium name="Genoscope"/>
            <consortium name="Whitehead Institute Centre for Genome Research"/>
        </authorList>
    </citation>
    <scope>NUCLEOTIDE SEQUENCE</scope>
</reference>
<comment type="subcellular location">
    <subcellularLocation>
        <location evidence="7">Secreted</location>
    </subcellularLocation>
    <subcellularLocation>
        <location evidence="7">Lysosome</location>
    </subcellularLocation>
</comment>
<comment type="subunit">
    <text evidence="2 7">Dimer; disulfide-linked.</text>
</comment>
<evidence type="ECO:0000256" key="7">
    <source>
        <dbReference type="RuleBase" id="RU369109"/>
    </source>
</evidence>
<keyword evidence="7" id="KW-0391">Immunity</keyword>
<dbReference type="Pfam" id="PF03227">
    <property type="entry name" value="GILT"/>
    <property type="match status" value="2"/>
</dbReference>
<dbReference type="PANTHER" id="PTHR13234">
    <property type="entry name" value="GAMMA-INTERFERON INDUCIBLE LYSOSOMAL THIOL REDUCTASE GILT"/>
    <property type="match status" value="1"/>
</dbReference>
<organism evidence="10">
    <name type="scientific">Tetraodon nigroviridis</name>
    <name type="common">Spotted green pufferfish</name>
    <name type="synonym">Chelonodon nigroviridis</name>
    <dbReference type="NCBI Taxonomy" id="99883"/>
    <lineage>
        <taxon>Eukaryota</taxon>
        <taxon>Metazoa</taxon>
        <taxon>Chordata</taxon>
        <taxon>Craniata</taxon>
        <taxon>Vertebrata</taxon>
        <taxon>Euteleostomi</taxon>
        <taxon>Actinopterygii</taxon>
        <taxon>Neopterygii</taxon>
        <taxon>Teleostei</taxon>
        <taxon>Neoteleostei</taxon>
        <taxon>Acanthomorphata</taxon>
        <taxon>Eupercaria</taxon>
        <taxon>Tetraodontiformes</taxon>
        <taxon>Tetradontoidea</taxon>
        <taxon>Tetraodontidae</taxon>
        <taxon>Tetraodon</taxon>
    </lineage>
</organism>
<sequence length="274" mass="29629">MKLWLLLVLSLLRAAGSPASRPKPACRYPPSQWCRSLEIALECRVQKQCMELAATRPQRPPPPVAVAVYYQSLCPGSRLFISRQLFPTWSLLQDIMAVTLVPYGHAQVRTPPQGQPNPQNPPGECVNVTVLQEVPSADAAECVANTLQACLVHLSGPWALQIVSCMESSADPLAAARPCLQLFSPSVSWSALDACVKGGLGRRLMLANAAMTRALSPAHTHLPWVTLPTGSTRRSWRSKAISLSLLPVWSASLYQGVKPAACTGAAVRLDRSFC</sequence>
<dbReference type="OrthoDB" id="958254at2759"/>
<dbReference type="InterPro" id="IPR003119">
    <property type="entry name" value="SAP_A"/>
</dbReference>
<keyword evidence="4 7" id="KW-0732">Signal</keyword>
<keyword evidence="3 7" id="KW-0964">Secreted</keyword>
<comment type="caution">
    <text evidence="10">The sequence shown here is derived from an EMBL/GenBank/DDBJ whole genome shotgun (WGS) entry which is preliminary data.</text>
</comment>
<keyword evidence="6 7" id="KW-0325">Glycoprotein</keyword>
<dbReference type="EMBL" id="CAAE01014609">
    <property type="protein sequence ID" value="CAG00781.1"/>
    <property type="molecule type" value="Genomic_DNA"/>
</dbReference>
<dbReference type="GO" id="GO:0005764">
    <property type="term" value="C:lysosome"/>
    <property type="evidence" value="ECO:0007669"/>
    <property type="project" value="UniProtKB-SubCell"/>
</dbReference>
<dbReference type="AlphaFoldDB" id="Q4SF01"/>
<proteinExistence type="inferred from homology"/>
<feature type="signal peptide" evidence="8">
    <location>
        <begin position="1"/>
        <end position="19"/>
    </location>
</feature>
<dbReference type="PROSITE" id="PS51110">
    <property type="entry name" value="SAP_A"/>
    <property type="match status" value="1"/>
</dbReference>
<dbReference type="GO" id="GO:0016671">
    <property type="term" value="F:oxidoreductase activity, acting on a sulfur group of donors, disulfide as acceptor"/>
    <property type="evidence" value="ECO:0007669"/>
    <property type="project" value="UniProtKB-UniRule"/>
</dbReference>
<keyword evidence="7" id="KW-0676">Redox-active center</keyword>
<dbReference type="KEGG" id="tng:GSTEN00019315G001"/>
<evidence type="ECO:0000256" key="5">
    <source>
        <dbReference type="ARBA" id="ARBA00023157"/>
    </source>
</evidence>
<evidence type="ECO:0000256" key="2">
    <source>
        <dbReference type="ARBA" id="ARBA00011615"/>
    </source>
</evidence>
<feature type="domain" description="Saposin A-type" evidence="9">
    <location>
        <begin position="19"/>
        <end position="59"/>
    </location>
</feature>
<evidence type="ECO:0000259" key="9">
    <source>
        <dbReference type="PROSITE" id="PS51110"/>
    </source>
</evidence>
<dbReference type="GO" id="GO:0002376">
    <property type="term" value="P:immune system process"/>
    <property type="evidence" value="ECO:0007669"/>
    <property type="project" value="UniProtKB-KW"/>
</dbReference>